<feature type="transmembrane region" description="Helical" evidence="1">
    <location>
        <begin position="269"/>
        <end position="289"/>
    </location>
</feature>
<proteinExistence type="predicted"/>
<reference evidence="2" key="1">
    <citation type="journal article" date="2016" name="Ticks Tick Borne Dis.">
        <title>De novo assembly and annotation of the salivary gland transcriptome of Rhipicephalus appendiculatus male and female ticks during blood feeding.</title>
        <authorList>
            <person name="de Castro M.H."/>
            <person name="de Klerk D."/>
            <person name="Pienaar R."/>
            <person name="Latif A.A."/>
            <person name="Rees D.J."/>
            <person name="Mans B.J."/>
        </authorList>
    </citation>
    <scope>NUCLEOTIDE SEQUENCE</scope>
    <source>
        <tissue evidence="2">Salivary glands</tissue>
    </source>
</reference>
<name>A0A131YGD3_RHIAP</name>
<organism evidence="2">
    <name type="scientific">Rhipicephalus appendiculatus</name>
    <name type="common">Brown ear tick</name>
    <dbReference type="NCBI Taxonomy" id="34631"/>
    <lineage>
        <taxon>Eukaryota</taxon>
        <taxon>Metazoa</taxon>
        <taxon>Ecdysozoa</taxon>
        <taxon>Arthropoda</taxon>
        <taxon>Chelicerata</taxon>
        <taxon>Arachnida</taxon>
        <taxon>Acari</taxon>
        <taxon>Parasitiformes</taxon>
        <taxon>Ixodida</taxon>
        <taxon>Ixodoidea</taxon>
        <taxon>Ixodidae</taxon>
        <taxon>Rhipicephalinae</taxon>
        <taxon>Rhipicephalus</taxon>
        <taxon>Rhipicephalus</taxon>
    </lineage>
</organism>
<feature type="transmembrane region" description="Helical" evidence="1">
    <location>
        <begin position="201"/>
        <end position="223"/>
    </location>
</feature>
<protein>
    <recommendedName>
        <fullName evidence="3">Gustatory receptor</fullName>
    </recommendedName>
</protein>
<accession>A0A131YGD3</accession>
<sequence length="300" mass="33624">MVGSDHRQSETVSGAADDEWVCLQHDGGTLKLLEGQDGDEKERIRNMSERPESSKDMLRLIRVCRSAWNDVSVRNAFWDDMRPYVLIAAVSVYMILSLLATLAASAERKSVQFALTCLRHCTMAILYAAASSCAARFLSLVALKASVVRTPEVKQLLLELLTAQAWILWSVIRPCVGHVSAGITFFQVARRREHFMLPLQLLADVVRVEALTGAMVLTVWLVFLMATDIKARYRDASRLCTDIWEARRRGAIPWTSPGLTEDSKLMRDMVQWMAACTFGNVVFFIVFLISPNRAFPSGHA</sequence>
<feature type="transmembrane region" description="Helical" evidence="1">
    <location>
        <begin position="125"/>
        <end position="146"/>
    </location>
</feature>
<dbReference type="EMBL" id="GEDV01011411">
    <property type="protein sequence ID" value="JAP77146.1"/>
    <property type="molecule type" value="Transcribed_RNA"/>
</dbReference>
<dbReference type="AlphaFoldDB" id="A0A131YGD3"/>
<feature type="transmembrane region" description="Helical" evidence="1">
    <location>
        <begin position="84"/>
        <end position="104"/>
    </location>
</feature>
<keyword evidence="1" id="KW-1133">Transmembrane helix</keyword>
<evidence type="ECO:0000313" key="2">
    <source>
        <dbReference type="EMBL" id="JAP77146.1"/>
    </source>
</evidence>
<keyword evidence="1" id="KW-0472">Membrane</keyword>
<evidence type="ECO:0008006" key="3">
    <source>
        <dbReference type="Google" id="ProtNLM"/>
    </source>
</evidence>
<keyword evidence="1" id="KW-0812">Transmembrane</keyword>
<evidence type="ECO:0000256" key="1">
    <source>
        <dbReference type="SAM" id="Phobius"/>
    </source>
</evidence>